<dbReference type="EMBL" id="JAHRIP010017080">
    <property type="protein sequence ID" value="MEQ2286129.1"/>
    <property type="molecule type" value="Genomic_DNA"/>
</dbReference>
<dbReference type="Proteomes" id="UP001469553">
    <property type="component" value="Unassembled WGS sequence"/>
</dbReference>
<keyword evidence="2" id="KW-1185">Reference proteome</keyword>
<gene>
    <name evidence="1" type="ORF">AMECASPLE_039024</name>
</gene>
<name>A0ABV0XXJ5_9TELE</name>
<sequence>MQQRSSGLGLKPVLAMLRTEAFVYGSCTLLPPKSSFQVFCLEKEKAGPESMLLVVQSEVSTVIDDLGCHVICWCWSTEFSEVCSQCSNLPVSSSAFHASFC</sequence>
<reference evidence="1 2" key="1">
    <citation type="submission" date="2021-06" db="EMBL/GenBank/DDBJ databases">
        <authorList>
            <person name="Palmer J.M."/>
        </authorList>
    </citation>
    <scope>NUCLEOTIDE SEQUENCE [LARGE SCALE GENOMIC DNA]</scope>
    <source>
        <strain evidence="1 2">AS_MEX2019</strain>
        <tissue evidence="1">Muscle</tissue>
    </source>
</reference>
<protein>
    <submittedName>
        <fullName evidence="1">Uncharacterized protein</fullName>
    </submittedName>
</protein>
<proteinExistence type="predicted"/>
<evidence type="ECO:0000313" key="2">
    <source>
        <dbReference type="Proteomes" id="UP001469553"/>
    </source>
</evidence>
<accession>A0ABV0XXJ5</accession>
<evidence type="ECO:0000313" key="1">
    <source>
        <dbReference type="EMBL" id="MEQ2286129.1"/>
    </source>
</evidence>
<comment type="caution">
    <text evidence="1">The sequence shown here is derived from an EMBL/GenBank/DDBJ whole genome shotgun (WGS) entry which is preliminary data.</text>
</comment>
<organism evidence="1 2">
    <name type="scientific">Ameca splendens</name>
    <dbReference type="NCBI Taxonomy" id="208324"/>
    <lineage>
        <taxon>Eukaryota</taxon>
        <taxon>Metazoa</taxon>
        <taxon>Chordata</taxon>
        <taxon>Craniata</taxon>
        <taxon>Vertebrata</taxon>
        <taxon>Euteleostomi</taxon>
        <taxon>Actinopterygii</taxon>
        <taxon>Neopterygii</taxon>
        <taxon>Teleostei</taxon>
        <taxon>Neoteleostei</taxon>
        <taxon>Acanthomorphata</taxon>
        <taxon>Ovalentaria</taxon>
        <taxon>Atherinomorphae</taxon>
        <taxon>Cyprinodontiformes</taxon>
        <taxon>Goodeidae</taxon>
        <taxon>Ameca</taxon>
    </lineage>
</organism>